<keyword evidence="4" id="KW-1185">Reference proteome</keyword>
<dbReference type="AlphaFoldDB" id="A0A1H8ZXC1"/>
<dbReference type="Pfam" id="PF18073">
    <property type="entry name" value="Zn_ribbon_LapB"/>
    <property type="match status" value="1"/>
</dbReference>
<dbReference type="EMBL" id="FOFS01000001">
    <property type="protein sequence ID" value="SEP68887.1"/>
    <property type="molecule type" value="Genomic_DNA"/>
</dbReference>
<proteinExistence type="predicted"/>
<dbReference type="Pfam" id="PF14559">
    <property type="entry name" value="TPR_19"/>
    <property type="match status" value="1"/>
</dbReference>
<organism evidence="3 4">
    <name type="scientific">Solimonas aquatica</name>
    <dbReference type="NCBI Taxonomy" id="489703"/>
    <lineage>
        <taxon>Bacteria</taxon>
        <taxon>Pseudomonadati</taxon>
        <taxon>Pseudomonadota</taxon>
        <taxon>Gammaproteobacteria</taxon>
        <taxon>Nevskiales</taxon>
        <taxon>Nevskiaceae</taxon>
        <taxon>Solimonas</taxon>
    </lineage>
</organism>
<dbReference type="SUPFAM" id="SSF48452">
    <property type="entry name" value="TPR-like"/>
    <property type="match status" value="1"/>
</dbReference>
<evidence type="ECO:0000259" key="2">
    <source>
        <dbReference type="Pfam" id="PF18073"/>
    </source>
</evidence>
<dbReference type="Proteomes" id="UP000199233">
    <property type="component" value="Unassembled WGS sequence"/>
</dbReference>
<dbReference type="SMART" id="SM00028">
    <property type="entry name" value="TPR"/>
    <property type="match status" value="3"/>
</dbReference>
<gene>
    <name evidence="3" type="ORF">SAMN04488038_101191</name>
</gene>
<dbReference type="InterPro" id="IPR019734">
    <property type="entry name" value="TPR_rpt"/>
</dbReference>
<name>A0A1H8ZXC1_9GAMM</name>
<protein>
    <submittedName>
        <fullName evidence="3">Lipopolysaccharide biosynthesis regulator YciM, contains six TPR domains and a predicted metal-binding C-terminal domain</fullName>
    </submittedName>
</protein>
<sequence>MLDSLFPWLLVPLGLALGWALGRRQSLAATAPAAVLNPEQIGGLLRQLASDDPDQAIAALTQVTQLDESAIELHLQLGNLFRKRGEVDRALRVHETLLARPNLSPAVQGQVRRELAYDYMRAGIMDHAEQQFERLISDGHYVAESLDQIRQIAEQIHDWRAAIAAARRLEAAQGESKRALIAQYWCELAEEARRAKKAEEALQLAQRGTEEDADCVRAHLLLGGLQEAAGDKPAAAKSYLRAFALDARYLPDLLEPLYRCLLGSGDSETYLQFLKDAKEISASSLPFIAEARLLADEGIDPLDHLAQGLEVRPSRAVLAQFLEVLEKQPNVIAAGLDKPAASLRLALRRLMESAPRYQCSHCGFSPRQQFWQCPSCKRWGSIAPIDEAMRLPG</sequence>
<reference evidence="3 4" key="1">
    <citation type="submission" date="2016-10" db="EMBL/GenBank/DDBJ databases">
        <authorList>
            <person name="de Groot N.N."/>
        </authorList>
    </citation>
    <scope>NUCLEOTIDE SEQUENCE [LARGE SCALE GENOMIC DNA]</scope>
    <source>
        <strain evidence="3 4">DSM 25927</strain>
    </source>
</reference>
<dbReference type="GO" id="GO:0046872">
    <property type="term" value="F:metal ion binding"/>
    <property type="evidence" value="ECO:0007669"/>
    <property type="project" value="UniProtKB-KW"/>
</dbReference>
<feature type="domain" description="LapB rubredoxin metal binding" evidence="2">
    <location>
        <begin position="357"/>
        <end position="384"/>
    </location>
</feature>
<dbReference type="InterPro" id="IPR041166">
    <property type="entry name" value="Rubredoxin_2"/>
</dbReference>
<dbReference type="OrthoDB" id="507476at2"/>
<dbReference type="RefSeq" id="WP_093280792.1">
    <property type="nucleotide sequence ID" value="NZ_FOFS01000001.1"/>
</dbReference>
<accession>A0A1H8ZXC1</accession>
<dbReference type="InterPro" id="IPR011990">
    <property type="entry name" value="TPR-like_helical_dom_sf"/>
</dbReference>
<keyword evidence="1" id="KW-0479">Metal-binding</keyword>
<evidence type="ECO:0000256" key="1">
    <source>
        <dbReference type="ARBA" id="ARBA00022723"/>
    </source>
</evidence>
<dbReference type="STRING" id="489703.SAMN04488038_101191"/>
<dbReference type="Gene3D" id="1.25.40.10">
    <property type="entry name" value="Tetratricopeptide repeat domain"/>
    <property type="match status" value="2"/>
</dbReference>
<evidence type="ECO:0000313" key="4">
    <source>
        <dbReference type="Proteomes" id="UP000199233"/>
    </source>
</evidence>
<evidence type="ECO:0000313" key="3">
    <source>
        <dbReference type="EMBL" id="SEP68887.1"/>
    </source>
</evidence>